<evidence type="ECO:0000313" key="2">
    <source>
        <dbReference type="EMBL" id="QKM65769.1"/>
    </source>
</evidence>
<gene>
    <name evidence="2" type="ORF">DCO17_10165</name>
</gene>
<evidence type="ECO:0000313" key="3">
    <source>
        <dbReference type="Proteomes" id="UP000503312"/>
    </source>
</evidence>
<dbReference type="PROSITE" id="PS51340">
    <property type="entry name" value="MOSC"/>
    <property type="match status" value="1"/>
</dbReference>
<dbReference type="KEGG" id="ptrp:DCO17_10165"/>
<dbReference type="Pfam" id="PF03473">
    <property type="entry name" value="MOSC"/>
    <property type="match status" value="1"/>
</dbReference>
<protein>
    <submittedName>
        <fullName evidence="2">Sulfurase</fullName>
    </submittedName>
</protein>
<dbReference type="PANTHER" id="PTHR36930:SF1">
    <property type="entry name" value="MOSC DOMAIN-CONTAINING PROTEIN"/>
    <property type="match status" value="1"/>
</dbReference>
<accession>A0A6M9PYC0</accession>
<sequence>MQSLPKAKITLTGIEGDRYANGKGAYSNTTPSKIRHLSLITESGIVIANEWLMAGDEPTFDASQTRRNIVISNMNAEDLNSLVGKTFTLGSLVLKGTELCAPCQRPAKLLNKSDFINAFEGRGGLRAEIMNVGEISVGDILSLQIKDAS</sequence>
<reference evidence="2 3" key="1">
    <citation type="submission" date="2018-04" db="EMBL/GenBank/DDBJ databases">
        <title>Polynucleobacter sp. UH21B genome.</title>
        <authorList>
            <person name="Hahn M.W."/>
        </authorList>
    </citation>
    <scope>NUCLEOTIDE SEQUENCE [LARGE SCALE GENOMIC DNA]</scope>
    <source>
        <strain evidence="2 3">MWH-UH21B</strain>
    </source>
</reference>
<keyword evidence="3" id="KW-1185">Reference proteome</keyword>
<dbReference type="GO" id="GO:0003824">
    <property type="term" value="F:catalytic activity"/>
    <property type="evidence" value="ECO:0007669"/>
    <property type="project" value="InterPro"/>
</dbReference>
<dbReference type="PANTHER" id="PTHR36930">
    <property type="entry name" value="METAL-SULFUR CLUSTER BIOSYNTHESIS PROTEINS YUAD-RELATED"/>
    <property type="match status" value="1"/>
</dbReference>
<dbReference type="InterPro" id="IPR005302">
    <property type="entry name" value="MoCF_Sase_C"/>
</dbReference>
<dbReference type="GO" id="GO:0030170">
    <property type="term" value="F:pyridoxal phosphate binding"/>
    <property type="evidence" value="ECO:0007669"/>
    <property type="project" value="InterPro"/>
</dbReference>
<evidence type="ECO:0000259" key="1">
    <source>
        <dbReference type="PROSITE" id="PS51340"/>
    </source>
</evidence>
<proteinExistence type="predicted"/>
<dbReference type="InterPro" id="IPR052716">
    <property type="entry name" value="MOSC_domain"/>
</dbReference>
<dbReference type="Gene3D" id="2.40.33.20">
    <property type="entry name" value="PK beta-barrel domain-like"/>
    <property type="match status" value="1"/>
</dbReference>
<dbReference type="Proteomes" id="UP000503312">
    <property type="component" value="Chromosome"/>
</dbReference>
<dbReference type="AlphaFoldDB" id="A0A6M9PYC0"/>
<name>A0A6M9PYC0_9BURK</name>
<dbReference type="EMBL" id="CP028942">
    <property type="protein sequence ID" value="QKM65769.1"/>
    <property type="molecule type" value="Genomic_DNA"/>
</dbReference>
<organism evidence="2 3">
    <name type="scientific">Polynucleobacter tropicus</name>
    <dbReference type="NCBI Taxonomy" id="1743174"/>
    <lineage>
        <taxon>Bacteria</taxon>
        <taxon>Pseudomonadati</taxon>
        <taxon>Pseudomonadota</taxon>
        <taxon>Betaproteobacteria</taxon>
        <taxon>Burkholderiales</taxon>
        <taxon>Burkholderiaceae</taxon>
        <taxon>Polynucleobacter</taxon>
    </lineage>
</organism>
<dbReference type="SUPFAM" id="SSF50800">
    <property type="entry name" value="PK beta-barrel domain-like"/>
    <property type="match status" value="1"/>
</dbReference>
<feature type="domain" description="MOSC" evidence="1">
    <location>
        <begin position="1"/>
        <end position="144"/>
    </location>
</feature>
<dbReference type="InterPro" id="IPR011037">
    <property type="entry name" value="Pyrv_Knase-like_insert_dom_sf"/>
</dbReference>
<dbReference type="GO" id="GO:0030151">
    <property type="term" value="F:molybdenum ion binding"/>
    <property type="evidence" value="ECO:0007669"/>
    <property type="project" value="InterPro"/>
</dbReference>